<evidence type="ECO:0000313" key="4">
    <source>
        <dbReference type="EMBL" id="KAL1007474.1"/>
    </source>
</evidence>
<dbReference type="Proteomes" id="UP001557470">
    <property type="component" value="Unassembled WGS sequence"/>
</dbReference>
<feature type="coiled-coil region" evidence="1">
    <location>
        <begin position="4691"/>
        <end position="4725"/>
    </location>
</feature>
<name>A0ABD0XHP6_UMBPY</name>
<organism evidence="4 5">
    <name type="scientific">Umbra pygmaea</name>
    <name type="common">Eastern mudminnow</name>
    <dbReference type="NCBI Taxonomy" id="75934"/>
    <lineage>
        <taxon>Eukaryota</taxon>
        <taxon>Metazoa</taxon>
        <taxon>Chordata</taxon>
        <taxon>Craniata</taxon>
        <taxon>Vertebrata</taxon>
        <taxon>Euteleostomi</taxon>
        <taxon>Actinopterygii</taxon>
        <taxon>Neopterygii</taxon>
        <taxon>Teleostei</taxon>
        <taxon>Protacanthopterygii</taxon>
        <taxon>Esociformes</taxon>
        <taxon>Umbridae</taxon>
        <taxon>Umbra</taxon>
    </lineage>
</organism>
<feature type="coiled-coil region" evidence="1">
    <location>
        <begin position="313"/>
        <end position="418"/>
    </location>
</feature>
<accession>A0ABD0XHP6</accession>
<dbReference type="PANTHER" id="PTHR18887:SF4">
    <property type="entry name" value="GOLGIN SUBFAMILY B MEMBER 1-LIKE"/>
    <property type="match status" value="1"/>
</dbReference>
<feature type="compositionally biased region" description="Polar residues" evidence="2">
    <location>
        <begin position="3784"/>
        <end position="3804"/>
    </location>
</feature>
<feature type="transmembrane region" description="Helical" evidence="3">
    <location>
        <begin position="5467"/>
        <end position="5487"/>
    </location>
</feature>
<evidence type="ECO:0008006" key="6">
    <source>
        <dbReference type="Google" id="ProtNLM"/>
    </source>
</evidence>
<evidence type="ECO:0000256" key="1">
    <source>
        <dbReference type="SAM" id="Coils"/>
    </source>
</evidence>
<feature type="region of interest" description="Disordered" evidence="2">
    <location>
        <begin position="106"/>
        <end position="137"/>
    </location>
</feature>
<reference evidence="4 5" key="1">
    <citation type="submission" date="2024-06" db="EMBL/GenBank/DDBJ databases">
        <authorList>
            <person name="Pan Q."/>
            <person name="Wen M."/>
            <person name="Jouanno E."/>
            <person name="Zahm M."/>
            <person name="Klopp C."/>
            <person name="Cabau C."/>
            <person name="Louis A."/>
            <person name="Berthelot C."/>
            <person name="Parey E."/>
            <person name="Roest Crollius H."/>
            <person name="Montfort J."/>
            <person name="Robinson-Rechavi M."/>
            <person name="Bouchez O."/>
            <person name="Lampietro C."/>
            <person name="Lopez Roques C."/>
            <person name="Donnadieu C."/>
            <person name="Postlethwait J."/>
            <person name="Bobe J."/>
            <person name="Verreycken H."/>
            <person name="Guiguen Y."/>
        </authorList>
    </citation>
    <scope>NUCLEOTIDE SEQUENCE [LARGE SCALE GENOMIC DNA]</scope>
    <source>
        <strain evidence="4">Up_M1</strain>
        <tissue evidence="4">Testis</tissue>
    </source>
</reference>
<feature type="coiled-coil region" evidence="1">
    <location>
        <begin position="1177"/>
        <end position="1260"/>
    </location>
</feature>
<dbReference type="InterPro" id="IPR026202">
    <property type="entry name" value="GOLGB1"/>
</dbReference>
<feature type="coiled-coil region" evidence="1">
    <location>
        <begin position="700"/>
        <end position="754"/>
    </location>
</feature>
<feature type="coiled-coil region" evidence="1">
    <location>
        <begin position="2914"/>
        <end position="2998"/>
    </location>
</feature>
<comment type="caution">
    <text evidence="4">The sequence shown here is derived from an EMBL/GenBank/DDBJ whole genome shotgun (WGS) entry which is preliminary data.</text>
</comment>
<feature type="coiled-coil region" evidence="1">
    <location>
        <begin position="3475"/>
        <end position="3544"/>
    </location>
</feature>
<sequence length="5488" mass="628396">MLKWFSNEEGGPGQGAPGSPHGGVGAPAATAGGGQAALAEVVERLAQTEQLVTQLKELIREKDGALYTKDEQLKAEKDACEAKLSKIRLQNKAKVTSLTAQLEELKKGSRSGVGSDGQGTPTHSKKGGADGGEQASRGKILLLRKKVEELERQLSQREEELRVKSEELEAQRQRGAHMDAMLVERDRKLSEKEAYIVHLQMGLATGEHTAPPPVKPDMEQRASTEDRGADSLAELQLLVQSLTRKVCEGDERCSLLQEQTESLKELLVNEKATFEDKENMYKQNIQTFKDIIQQKDSTLMEVNQIHEQELFKLAAKSDASADLEQLLKALKQKLHEKEEVLQGKNQVIDVLQEEVDARDQQIKDLIERARRLQVERESLGSKMEAEKHVMRAQLRDLLEKHQVELRRATESHEAQLDEQRQVIRGQMQEELVMTPTTLQAGSGGTLPADAQATPHRIAELEAQNKLKSEEASKSEAKFLKIKAWSKSRIRQLEEELRKSQSGHGGPDVTSLRSRITDLEEERQEVLWKLEQYDELKTKNDVLEAKLVVYEEQQRKMAADLEQVTKRAASQASESGSADDTQSQVLEWQEMVSDAVTARDRAREEKATMALRMSHLEEEREALASRQQELEEELSQARGLAGPHRGGKKLGGTINQHSLQEDFEFDGKQAFHQDPRTGGSESTTTMEEEGENMGGGLRSVVEELELERNQLQEQILGLEERCQDLEDRLQLQARIESLQNESERLQGQLASLRTQQSRDAEKHQLLVTSLNDQLKGLSDTQECLETSLIEKENTLVMTSEKLELLDSLRDCLKEKEAHHKEVSEKLHQSEQNLAEVSTKYNTFEKQCTELKIVVADLTQKLNVLKEKTQKQEATIVTLQNDLDQTNDELDKLNTTHLEERAQLIHDLQSCEREIDNLRDIVLDRDKEILALSGNMAEYGEQIIVLKQEIKHKEEDLVRIETALNKSEREAQIIRDSQSSDQQALNTKMAEMVEQLKEAHTELIKAKEENDARTVEVKDLAKQIEEDKRTIMELRAEIQKQHTSHFNHLLECETQISSLKEQVTVASQKLEESDGLATGYNMKLNQLEVKEQTYENELKSVKEERNKLLAEVAKHKDELKTLSTQIERQAVCQEQLKKELHEKLKTISSLEEQIRTTNEGAEVDQLKFSMELQARDSEKEKLSKDLEGKLENISKMKNRLETINTEKQQLQDDLKEKADELKFQKQLLEELDKKLTAALELNSSLNTQSNSLSEENQRLQKDVAEKYTLLSDITFERDSLLNKISFFETQHSENSKIIEGLSKDKEELSVRTKELNNCLEQNKLSVSESLFEKTNECNLLTKTLREKEEAVAHLQDQVDSLNIQLEQFHCNMSEKEKIVTDQISHIEVYRNQLLEIQMTVSLLQEQESALKAELAEKDAILQKKSEECSSLQNKLGQQKKLLSKLQGETKSLKEQSSQLTQHLEERNENIRRMAQDCENQKDELNKKNESLKSLNSQLVVMNETSAKLESENTELKVTVENHATDNTKLRQQMEQQQSEMVGLHSHIQALSEQNQQLRAAYEIREKELTQQVQFASDLDRKLTETLEQNTNLSSQLISLTEEKRKLQQELDVQFESISEITRENNSLQDKLSIFEIQHSENRKIIEGLLKDKNELIVSVDELKVLENNKQSVSESLFEKTNECNLLTKTLREKEEAVAHLQDQVDSLNIQLEQFHHNMSEKEKIVTDQNSQIDVYRNQLLELQMTVSLLQEQESALKAELIEKDAILHKKSEECSSLQNKLGQQKKLLSKLQGETKSLKEQSSQLTQHLEEREENIRQMAQDCENQKDELNKKNESLKSLNSQLVVMNETSANLESQNTELKITAENHAKDNTKLRLQMEQKQLEVVGLHSHIQALSEQNQQLRAAYEIREKELTQQVQFASDLDRKVTETLEQNTNLSSLLNSLTEEKQKLQQELDVQFESISEITRENNSLQDKLSIFEIQHSENRKIIEGLLKDKNELIVSVDEHKVLDHEKLSISESLLQKTNECSNLTNLLRGTEEKLACSQQQVDQLNSNMNEKEKTIINLNSQIDTQQSELSNLQETSALLQEQVTALKSGLTEKDMMFQQKADQCSTLQNEVGQLKTLLSNLQGETKSLKEQCSQLNWHLEENVENARLMAQDCENHKDELNTKNESLESLSRQLGVMNEAHVKLESESKELKATLENLAKDNIKLRQQKEQRQAELLALEDHIQALNKQNDRLKLELQNTVAEASKKLEEISTLKMEILTRDNDVSNLTEQLSAASSDKESLSLTLEQRDKFLKQQEMFIRQLEAQSVEGEVQMKSLQDKNVSLHEAGQLNLLREKFTLETEALKTELNSNAESMAQLQQDLHDAVDKSNQLSARIEEQEAMLKQKVDDYMILKSYVSELEDSLVQLRGQVDSLTSESSLLKENLKEKDCVIIESQSKSLAVSENLHFQLKAKVTECESLKQQLSHLQDSVSKLSSSLSAQSSEVSIFQEALEKRGALVIDQSKALHEMQRTADEAALFETQFMESTDLVSKLQGQIQDLSSNCKILSQSVEEKQSAFTNLQEKYAVHLEELKEAQTMLSQRTEEIENLNQALSDSNTRVQAKEEMIVALRNESLLISQELQQIQALNVELLKQKEDTLVTHQRSTSTFAVEIERLKSQYIHVAAQVNALTESLEQREMAVHAINSQYTAQVKQTEHILSEMQKLEERNKKLNEEVTLSKQENQQKLDAEISEKQHLQQEVQKLLIKIDEHGMSHSSQIQTMPEQLHLQIQEPSSCMEKMGSEKERLQAEVSVKCEEITGLKLDIEKIGQTLQDSEKEWLSVLDRETQDKILIVEQLKGVENEMKSKDFKVQALKQDLDSLHEKLAEAATAIKQGSDLLKAKELEASTSRVQLENILSSVHEKDKHNSELLQALQDKESELRQLKVGKECSDKDLSVLSLTMSDRLVDLEEEKASLQAMMKAMKERHQSEVECLRGELNQVSELLKQTECTLNDKEMVCQGENVQNVLLQEQIHHLNAQLQSDNTNLREAGVKHKALYSEIQLKDEQVSCMTIQINQQKELLAGLSQQLREKDSSIAQVIESASNERMKYSEENSNFLSQLESLENAHHSSLKDLENMCLQLEESKMHLSHALRDIEAKDTENIDLVKEKINLNAQLAKLTKEKELMKKKLQASLVVRKDLLKKIEELENQKEQDSGLEVRLEELMSQVEATKKDHETVVVDLKQQILQKDGDLLELAQVLSLRDRLVEQLRGEIQSLQAKLDEQEASLTMAFHNHNLEEKSIIIAQLNSRISEKEEAFEQERSAMMLKLENVQEDMKISKECLKQESATAIDFEMELDKVRQEKSVMQRKAQAAMLARKETIKKSQESEKRFIQELSKIKNDYKALMEQYSQQSNYLKSVQLNYDQKVQEVEDIRQASVTYLGELESLKLIVQERDKTIQDQNILLSEWESRAHAASVHQKTLQIKLESMSTELTNKEEAIMALKQKAKVISERLGCTENQLDKAHAEIMEKNEELTRQQQAFKTAEKQNEQAKQTMSHDHMVLDIEFGTLQAKVGELQHMLEVLASEKESQSHTFISENQILKKERDSLKVELENALANIAQQSSELHCLQNAWSETQKQLCEEKESLKVELEIAQSHCAKTQAEIESHKLYMESLQRDKESVYLVMEQLKTKIAMLDPQLKEAGIKSEELLQKIPENSSEHIKVIGKEDVQFLKISCNEHEIILKERNEALIISQALVTEKEEIISALEQQLQRQIHLHELAMEKMKTEIGELQESSQGYPSKTQDQDNQSKTSHLTRKLQAALVSRKEILKENSSLKGQIQTLSARIEEIGTSSAELEMSVAKLKQQKENLESSILSLSKEKEKLIAEVDRILNDNQNLSAACESLKLTIENITQQKQAFSCQLESLKDLQTDELSEWKSKHTELKQEYESLLQAYENVSSEIDKMRQPLEVARRERQEALYKAHKSESEMENLEQQVAEMEDEKEKMKEKMRQFAKSKQLEMVELEKDNEKIRQDLLEFDDRHKATVEELTIKNNQLTLEIHNLVKTLKEIQLHNVSLAEELKEANCSLEKWHTESNACQQDVQLKLNDALNLTNLLTTQVESLKTELASQQEINELMQKEKETLSGRIEQIKDEHELELEEKKHTISECQEIINRHSQEKIQLNEMVRILEDDKSLLQEELDNAQDFSDKVKNENEYLETVIIKNSEKIDELTEEVKVLQAQNTQLSSQFTESKEQMTRVCLEKEEQQLKLVKEFEEKLKYFQRGNEGSKNVKKELQELLKEKHHVINQMQNDSIKYQELILDLEMSVKASESAREQVEKNLKETCERMSGVEEARRHLESELNTHKNLLNEAKIDLANISSEKDQLVEVVSENSKQTECQVTERTKAIQNVSEQQKSIFMEREVILQQHIEELLDSKEKDSQVILELKRQIDSKDLQISTLKRETNTNLAKLAALSSSPQGADALKQWNDMFLNTLHEKDSQLLEQGFVITRFLEDVRVKEKEVNDLQVTKSRLERALADYTVAATAHQRQLFIMGASNRELNETVELLNQQLQELSEQVQRLEQDKSALNRHLNGSVDSTSKMELNLKQLEKTLADTESQLLLSQSQSDKLQVDFEKQESISLHLKTLLQNKDAEISSLLASRDGQMSGYLEQLQANHRAQVAGCEDRLTTLYYEREKADKEFRRLELKVKNLQIKVDQSIQEKEQMATQMETFKNSMVSLQTEREHLMTECRISESRNQTGWQGKESSVEGDIGATKGLKHEIRTLLHQMDDLNSENAMLRAQLVRYREDLNQVLTLKDSQLKELLKKQQDTIKTLENQKATAEKQNRRTLLELEREDEASSALKAENSNLQSQLKELQSKILTLNIECAATDHGKVIGDLREAVAAKAAECNNLQQKLFAQKGAVDELKSNLQLLESETEKKLGEAEDKYNSELDAFEQEVELMKMEKETANQRVSELTRHLVQTEQLLSDARNQSQELKSQNESLGKAMAALQNNRDQLTEDFKILRNRFDEELRETQRAMTKVERRLGDATSELAALAKEKDILILELTALRSKDPFSQLSTLVDELSVALSENEGELKRVSLENESYRRQVLAFSRSMASLQDDRDRLLEMLAGAKMTSESRLRSGAEAGDKGDPNSHRSNTIEVLQTESGGLETSQRVNELQRALQQAEAFKLQTEKEVSRYQAELTELRSERSRLQSECQRLAGERKETMALVGNDASENTSIAQLQAERTQLQSHLQRCLYEIQQRDLRCQQLNDKLQQTVEERAGLSTQLRAVSQTLRDTQNRCYWLENQAPTNQHNQGHDQQGAGFLQVAPGAPQERSSAVVNMEALEAGDLQSRLVEVEHNVVRLTESLAQERARREAAEAALGLAEDRAESVDSSPSKSTLRDFSIQLDKEDEWEALILNPNEPLVTRKLKGGVLACRRWFRGRSLYCSKLLTSRARSRYLFLGYLLLLHVAVLMCLTGAL</sequence>
<feature type="coiled-coil region" evidence="1">
    <location>
        <begin position="3588"/>
        <end position="3682"/>
    </location>
</feature>
<feature type="coiled-coil region" evidence="1">
    <location>
        <begin position="2565"/>
        <end position="2644"/>
    </location>
</feature>
<feature type="region of interest" description="Disordered" evidence="2">
    <location>
        <begin position="206"/>
        <end position="226"/>
    </location>
</feature>
<feature type="coiled-coil region" evidence="1">
    <location>
        <begin position="598"/>
        <end position="639"/>
    </location>
</feature>
<evidence type="ECO:0000313" key="5">
    <source>
        <dbReference type="Proteomes" id="UP001557470"/>
    </source>
</evidence>
<feature type="coiled-coil region" evidence="1">
    <location>
        <begin position="5266"/>
        <end position="5293"/>
    </location>
</feature>
<feature type="coiled-coil region" evidence="1">
    <location>
        <begin position="811"/>
        <end position="1039"/>
    </location>
</feature>
<feature type="compositionally biased region" description="Basic and acidic residues" evidence="2">
    <location>
        <begin position="5139"/>
        <end position="5157"/>
    </location>
</feature>
<keyword evidence="5" id="KW-1185">Reference proteome</keyword>
<feature type="coiled-coil region" evidence="1">
    <location>
        <begin position="3817"/>
        <end position="4059"/>
    </location>
</feature>
<feature type="coiled-coil region" evidence="1">
    <location>
        <begin position="2702"/>
        <end position="2754"/>
    </location>
</feature>
<feature type="coiled-coil region" evidence="1">
    <location>
        <begin position="5179"/>
        <end position="5227"/>
    </location>
</feature>
<proteinExistence type="predicted"/>
<feature type="coiled-coil region" evidence="1">
    <location>
        <begin position="515"/>
        <end position="552"/>
    </location>
</feature>
<feature type="coiled-coil region" evidence="1">
    <location>
        <begin position="5361"/>
        <end position="5395"/>
    </location>
</feature>
<feature type="coiled-coil region" evidence="1">
    <location>
        <begin position="1335"/>
        <end position="1635"/>
    </location>
</feature>
<keyword evidence="3" id="KW-0472">Membrane</keyword>
<feature type="compositionally biased region" description="Gly residues" evidence="2">
    <location>
        <begin position="10"/>
        <end position="32"/>
    </location>
</feature>
<feature type="coiled-coil region" evidence="1">
    <location>
        <begin position="2844"/>
        <end position="2878"/>
    </location>
</feature>
<feature type="coiled-coil region" evidence="1">
    <location>
        <begin position="4282"/>
        <end position="4383"/>
    </location>
</feature>
<keyword evidence="1" id="KW-0175">Coiled coil</keyword>
<dbReference type="Gene3D" id="1.10.287.1490">
    <property type="match status" value="2"/>
</dbReference>
<feature type="coiled-coil region" evidence="1">
    <location>
        <begin position="3094"/>
        <end position="3351"/>
    </location>
</feature>
<feature type="coiled-coil region" evidence="1">
    <location>
        <begin position="2034"/>
        <end position="2261"/>
    </location>
</feature>
<evidence type="ECO:0000256" key="3">
    <source>
        <dbReference type="SAM" id="Phobius"/>
    </source>
</evidence>
<gene>
    <name evidence="4" type="ORF">UPYG_G00087270</name>
</gene>
<feature type="coiled-coil region" evidence="1">
    <location>
        <begin position="3377"/>
        <end position="3425"/>
    </location>
</feature>
<evidence type="ECO:0000256" key="2">
    <source>
        <dbReference type="SAM" id="MobiDB-lite"/>
    </source>
</evidence>
<feature type="region of interest" description="Disordered" evidence="2">
    <location>
        <begin position="3784"/>
        <end position="3805"/>
    </location>
</feature>
<feature type="coiled-coil region" evidence="1">
    <location>
        <begin position="4113"/>
        <end position="4242"/>
    </location>
</feature>
<keyword evidence="3" id="KW-0812">Transmembrane</keyword>
<feature type="coiled-coil region" evidence="1">
    <location>
        <begin position="2457"/>
        <end position="2484"/>
    </location>
</feature>
<feature type="coiled-coil region" evidence="1">
    <location>
        <begin position="1681"/>
        <end position="1981"/>
    </location>
</feature>
<dbReference type="EMBL" id="JAGEUA010000002">
    <property type="protein sequence ID" value="KAL1007474.1"/>
    <property type="molecule type" value="Genomic_DNA"/>
</dbReference>
<keyword evidence="3" id="KW-1133">Transmembrane helix</keyword>
<feature type="coiled-coil region" evidence="1">
    <location>
        <begin position="2362"/>
        <end position="2424"/>
    </location>
</feature>
<feature type="compositionally biased region" description="Basic and acidic residues" evidence="2">
    <location>
        <begin position="216"/>
        <end position="226"/>
    </location>
</feature>
<feature type="coiled-coil region" evidence="1">
    <location>
        <begin position="4772"/>
        <end position="5059"/>
    </location>
</feature>
<protein>
    <recommendedName>
        <fullName evidence="6">Golgin subfamily B member 1-like</fullName>
    </recommendedName>
</protein>
<feature type="coiled-coil region" evidence="1">
    <location>
        <begin position="4511"/>
        <end position="4622"/>
    </location>
</feature>
<feature type="region of interest" description="Disordered" evidence="2">
    <location>
        <begin position="669"/>
        <end position="693"/>
    </location>
</feature>
<feature type="region of interest" description="Disordered" evidence="2">
    <location>
        <begin position="1"/>
        <end position="32"/>
    </location>
</feature>
<feature type="coiled-coil region" evidence="1">
    <location>
        <begin position="1075"/>
        <end position="1151"/>
    </location>
</feature>
<dbReference type="PANTHER" id="PTHR18887">
    <property type="entry name" value="GOLGI-ASSOCIATED PROTEIN GCP360-RELATED"/>
    <property type="match status" value="1"/>
</dbReference>
<feature type="region of interest" description="Disordered" evidence="2">
    <location>
        <begin position="5139"/>
        <end position="5159"/>
    </location>
</feature>